<comment type="caution">
    <text evidence="10">The sequence shown here is derived from an EMBL/GenBank/DDBJ whole genome shotgun (WGS) entry which is preliminary data.</text>
</comment>
<dbReference type="GO" id="GO:0046872">
    <property type="term" value="F:metal ion binding"/>
    <property type="evidence" value="ECO:0007669"/>
    <property type="project" value="UniProtKB-KW"/>
</dbReference>
<keyword evidence="8" id="KW-0548">Nucleotidyltransferase</keyword>
<evidence type="ECO:0000313" key="10">
    <source>
        <dbReference type="EMBL" id="POM66764.1"/>
    </source>
</evidence>
<dbReference type="Proteomes" id="UP000237271">
    <property type="component" value="Unassembled WGS sequence"/>
</dbReference>
<keyword evidence="1" id="KW-0540">Nuclease</keyword>
<keyword evidence="9" id="KW-0233">DNA recombination</keyword>
<keyword evidence="11" id="KW-1185">Reference proteome</keyword>
<keyword evidence="6" id="KW-0229">DNA integration</keyword>
<dbReference type="GO" id="GO:0004519">
    <property type="term" value="F:endonuclease activity"/>
    <property type="evidence" value="ECO:0007669"/>
    <property type="project" value="UniProtKB-KW"/>
</dbReference>
<evidence type="ECO:0000313" key="11">
    <source>
        <dbReference type="Proteomes" id="UP000237271"/>
    </source>
</evidence>
<evidence type="ECO:0000256" key="9">
    <source>
        <dbReference type="ARBA" id="ARBA00023172"/>
    </source>
</evidence>
<dbReference type="AlphaFoldDB" id="A0A2P4XML4"/>
<protein>
    <submittedName>
        <fullName evidence="10">Uncharacterized protein</fullName>
    </submittedName>
</protein>
<keyword evidence="3" id="KW-0255">Endonuclease</keyword>
<evidence type="ECO:0000256" key="2">
    <source>
        <dbReference type="ARBA" id="ARBA00022723"/>
    </source>
</evidence>
<reference evidence="10 11" key="1">
    <citation type="journal article" date="2017" name="Genome Biol. Evol.">
        <title>Phytophthora megakarya and P. palmivora, closely related causal agents of cacao black pod rot, underwent increases in genome sizes and gene numbers by different mechanisms.</title>
        <authorList>
            <person name="Ali S.S."/>
            <person name="Shao J."/>
            <person name="Lary D.J."/>
            <person name="Kronmiller B."/>
            <person name="Shen D."/>
            <person name="Strem M.D."/>
            <person name="Amoako-Attah I."/>
            <person name="Akrofi A.Y."/>
            <person name="Begoude B.A."/>
            <person name="Ten Hoopen G.M."/>
            <person name="Coulibaly K."/>
            <person name="Kebe B.I."/>
            <person name="Melnick R.L."/>
            <person name="Guiltinan M.J."/>
            <person name="Tyler B.M."/>
            <person name="Meinhardt L.W."/>
            <person name="Bailey B.A."/>
        </authorList>
    </citation>
    <scope>NUCLEOTIDE SEQUENCE [LARGE SCALE GENOMIC DNA]</scope>
    <source>
        <strain evidence="11">sbr112.9</strain>
    </source>
</reference>
<keyword evidence="5" id="KW-0460">Magnesium</keyword>
<evidence type="ECO:0000256" key="4">
    <source>
        <dbReference type="ARBA" id="ARBA00022801"/>
    </source>
</evidence>
<dbReference type="GO" id="GO:0015074">
    <property type="term" value="P:DNA integration"/>
    <property type="evidence" value="ECO:0007669"/>
    <property type="project" value="UniProtKB-KW"/>
</dbReference>
<dbReference type="GO" id="GO:0003964">
    <property type="term" value="F:RNA-directed DNA polymerase activity"/>
    <property type="evidence" value="ECO:0007669"/>
    <property type="project" value="UniProtKB-KW"/>
</dbReference>
<gene>
    <name evidence="10" type="ORF">PHPALM_17323</name>
</gene>
<dbReference type="InterPro" id="IPR039537">
    <property type="entry name" value="Retrotran_Ty1/copia-like"/>
</dbReference>
<dbReference type="GO" id="GO:0016787">
    <property type="term" value="F:hydrolase activity"/>
    <property type="evidence" value="ECO:0007669"/>
    <property type="project" value="UniProtKB-KW"/>
</dbReference>
<evidence type="ECO:0000256" key="8">
    <source>
        <dbReference type="ARBA" id="ARBA00022932"/>
    </source>
</evidence>
<dbReference type="GO" id="GO:0003887">
    <property type="term" value="F:DNA-directed DNA polymerase activity"/>
    <property type="evidence" value="ECO:0007669"/>
    <property type="project" value="UniProtKB-KW"/>
</dbReference>
<keyword evidence="4" id="KW-0378">Hydrolase</keyword>
<proteinExistence type="predicted"/>
<evidence type="ECO:0000256" key="6">
    <source>
        <dbReference type="ARBA" id="ARBA00022908"/>
    </source>
</evidence>
<organism evidence="10 11">
    <name type="scientific">Phytophthora palmivora</name>
    <dbReference type="NCBI Taxonomy" id="4796"/>
    <lineage>
        <taxon>Eukaryota</taxon>
        <taxon>Sar</taxon>
        <taxon>Stramenopiles</taxon>
        <taxon>Oomycota</taxon>
        <taxon>Peronosporomycetes</taxon>
        <taxon>Peronosporales</taxon>
        <taxon>Peronosporaceae</taxon>
        <taxon>Phytophthora</taxon>
    </lineage>
</organism>
<dbReference type="EMBL" id="NCKW01009536">
    <property type="protein sequence ID" value="POM66764.1"/>
    <property type="molecule type" value="Genomic_DNA"/>
</dbReference>
<dbReference type="GO" id="GO:0006310">
    <property type="term" value="P:DNA recombination"/>
    <property type="evidence" value="ECO:0007669"/>
    <property type="project" value="UniProtKB-KW"/>
</dbReference>
<dbReference type="PANTHER" id="PTHR42648:SF11">
    <property type="entry name" value="TRANSPOSON TY4-P GAG-POL POLYPROTEIN"/>
    <property type="match status" value="1"/>
</dbReference>
<sequence>MLHLFWKNICGPLHVPSLTGCRYFLKIFIDDFSRFIFTYLFNNRSELYDCYKDFRRKALNSFRRSYNTLGSLSKTMTFNGSKQIIQKSAKRLVV</sequence>
<evidence type="ECO:0000256" key="1">
    <source>
        <dbReference type="ARBA" id="ARBA00022722"/>
    </source>
</evidence>
<name>A0A2P4XML4_9STRA</name>
<keyword evidence="7" id="KW-0695">RNA-directed DNA polymerase</keyword>
<evidence type="ECO:0000256" key="5">
    <source>
        <dbReference type="ARBA" id="ARBA00022842"/>
    </source>
</evidence>
<accession>A0A2P4XML4</accession>
<dbReference type="PANTHER" id="PTHR42648">
    <property type="entry name" value="TRANSPOSASE, PUTATIVE-RELATED"/>
    <property type="match status" value="1"/>
</dbReference>
<keyword evidence="8" id="KW-0808">Transferase</keyword>
<evidence type="ECO:0000256" key="3">
    <source>
        <dbReference type="ARBA" id="ARBA00022759"/>
    </source>
</evidence>
<dbReference type="OrthoDB" id="120229at2759"/>
<keyword evidence="8" id="KW-0239">DNA-directed DNA polymerase</keyword>
<dbReference type="PROSITE" id="PS51257">
    <property type="entry name" value="PROKAR_LIPOPROTEIN"/>
    <property type="match status" value="1"/>
</dbReference>
<evidence type="ECO:0000256" key="7">
    <source>
        <dbReference type="ARBA" id="ARBA00022918"/>
    </source>
</evidence>
<keyword evidence="2" id="KW-0479">Metal-binding</keyword>